<proteinExistence type="predicted"/>
<dbReference type="AlphaFoldDB" id="A0A060HHV0"/>
<dbReference type="HOGENOM" id="CLU_105305_0_0_2"/>
<dbReference type="GeneID" id="74947173"/>
<dbReference type="KEGG" id="nvn:NVIE_019160"/>
<organism evidence="2 3">
    <name type="scientific">Nitrososphaera viennensis EN76</name>
    <dbReference type="NCBI Taxonomy" id="926571"/>
    <lineage>
        <taxon>Archaea</taxon>
        <taxon>Nitrososphaerota</taxon>
        <taxon>Nitrososphaeria</taxon>
        <taxon>Nitrososphaerales</taxon>
        <taxon>Nitrososphaeraceae</taxon>
        <taxon>Nitrososphaera</taxon>
    </lineage>
</organism>
<name>A0A060HHV0_9ARCH</name>
<evidence type="ECO:0000313" key="2">
    <source>
        <dbReference type="EMBL" id="AIC16174.1"/>
    </source>
</evidence>
<evidence type="ECO:0000313" key="3">
    <source>
        <dbReference type="Proteomes" id="UP000027093"/>
    </source>
</evidence>
<dbReference type="InterPro" id="IPR004096">
    <property type="entry name" value="V4R"/>
</dbReference>
<dbReference type="STRING" id="926571.NVIE_019160"/>
<dbReference type="Proteomes" id="UP000027093">
    <property type="component" value="Chromosome"/>
</dbReference>
<dbReference type="PANTHER" id="PTHR35090">
    <property type="entry name" value="DNA-DIRECTED RNA POLYMERASE SUBUNIT I"/>
    <property type="match status" value="1"/>
</dbReference>
<feature type="domain" description="4-vinyl reductase 4VR" evidence="1">
    <location>
        <begin position="126"/>
        <end position="190"/>
    </location>
</feature>
<dbReference type="Gene3D" id="3.30.1380.20">
    <property type="entry name" value="Trafficking protein particle complex subunit 3"/>
    <property type="match status" value="1"/>
</dbReference>
<reference evidence="2 3" key="1">
    <citation type="journal article" date="2014" name="Int. J. Syst. Evol. Microbiol.">
        <title>Nitrososphaera viennensis gen. nov., sp. nov., an aerobic and mesophilic, ammonia-oxidizing archaeon from soil and a member of the archaeal phylum Thaumarchaeota.</title>
        <authorList>
            <person name="Stieglmeier M."/>
            <person name="Klingl A."/>
            <person name="Alves R.J."/>
            <person name="Rittmann S.K."/>
            <person name="Melcher M."/>
            <person name="Leisch N."/>
            <person name="Schleper C."/>
        </authorList>
    </citation>
    <scope>NUCLEOTIDE SEQUENCE [LARGE SCALE GENOMIC DNA]</scope>
    <source>
        <strain evidence="2">EN76</strain>
    </source>
</reference>
<dbReference type="SMART" id="SM00989">
    <property type="entry name" value="V4R"/>
    <property type="match status" value="1"/>
</dbReference>
<dbReference type="Pfam" id="PF02830">
    <property type="entry name" value="V4R"/>
    <property type="match status" value="1"/>
</dbReference>
<protein>
    <recommendedName>
        <fullName evidence="1">4-vinyl reductase 4VR domain-containing protein</fullName>
    </recommendedName>
</protein>
<dbReference type="SUPFAM" id="SSF111126">
    <property type="entry name" value="Ligand-binding domain in the NO signalling and Golgi transport"/>
    <property type="match status" value="1"/>
</dbReference>
<gene>
    <name evidence="2" type="ORF">NVIE_019160</name>
</gene>
<dbReference type="OrthoDB" id="8995at2157"/>
<accession>A0A060HHV0</accession>
<dbReference type="InterPro" id="IPR024096">
    <property type="entry name" value="NO_sig/Golgi_transp_ligand-bd"/>
</dbReference>
<keyword evidence="3" id="KW-1185">Reference proteome</keyword>
<dbReference type="PANTHER" id="PTHR35090:SF1">
    <property type="entry name" value="SLR0144 PROTEIN"/>
    <property type="match status" value="1"/>
</dbReference>
<dbReference type="RefSeq" id="WP_075055006.1">
    <property type="nucleotide sequence ID" value="NZ_CP007536.1"/>
</dbReference>
<sequence>MARTPAIAGKTSDPLHHNPNLNPYFRFDNESKHIKDSVFSCRGIIINERFWNRIHKELMDLSKDSGPVILYQLGLNYGWEVGGQGKDLIKDPLAAVNFLEYYGLLAGWGRFEASELQLTQGRLAKPIVVKVFDNFFARAAGRSETGNPGCFFLSGLIAGVVDALFGAHHNCLEDKCISAGSECCEFVVARMTMD</sequence>
<dbReference type="EMBL" id="CP007536">
    <property type="protein sequence ID" value="AIC16174.1"/>
    <property type="molecule type" value="Genomic_DNA"/>
</dbReference>
<evidence type="ECO:0000259" key="1">
    <source>
        <dbReference type="SMART" id="SM00989"/>
    </source>
</evidence>